<keyword evidence="2" id="KW-0732">Signal</keyword>
<evidence type="ECO:0000313" key="3">
    <source>
        <dbReference type="EMBL" id="MDO3381344.1"/>
    </source>
</evidence>
<sequence>MTRFSKRMLICLLAVLCSGAWAQEEETEHSNALFRYKNDRGHLVVDQSIPPAAAARGYEIITDTGRVLKEVPPAPKGEDAVRYAEQLRREAELAEWDARLKRRFSSVKDIESAKKRALTELRGNLSILQANLSGVSAQLEDQQRRAGIMERNGTEVSEAVQTNIHQLEAELVEIRKQIRAREQEIDQRAARYDRDIERFREIKS</sequence>
<evidence type="ECO:0000256" key="1">
    <source>
        <dbReference type="SAM" id="Coils"/>
    </source>
</evidence>
<evidence type="ECO:0008006" key="5">
    <source>
        <dbReference type="Google" id="ProtNLM"/>
    </source>
</evidence>
<name>A0ABT8TB60_9GAMM</name>
<keyword evidence="1" id="KW-0175">Coiled coil</keyword>
<protein>
    <recommendedName>
        <fullName evidence="5">DUF4124 domain-containing protein</fullName>
    </recommendedName>
</protein>
<feature type="chain" id="PRO_5045173145" description="DUF4124 domain-containing protein" evidence="2">
    <location>
        <begin position="23"/>
        <end position="204"/>
    </location>
</feature>
<dbReference type="Proteomes" id="UP001168380">
    <property type="component" value="Unassembled WGS sequence"/>
</dbReference>
<accession>A0ABT8TB60</accession>
<evidence type="ECO:0000256" key="2">
    <source>
        <dbReference type="SAM" id="SignalP"/>
    </source>
</evidence>
<feature type="coiled-coil region" evidence="1">
    <location>
        <begin position="125"/>
        <end position="184"/>
    </location>
</feature>
<reference evidence="3" key="1">
    <citation type="submission" date="2023-07" db="EMBL/GenBank/DDBJ databases">
        <title>Gilvimarinus algae sp. nov., isolated from the surface of Kelp.</title>
        <authorList>
            <person name="Sun Y.Y."/>
            <person name="Gong Y."/>
            <person name="Du Z.J."/>
        </authorList>
    </citation>
    <scope>NUCLEOTIDE SEQUENCE</scope>
    <source>
        <strain evidence="3">SDUM040014</strain>
    </source>
</reference>
<proteinExistence type="predicted"/>
<feature type="signal peptide" evidence="2">
    <location>
        <begin position="1"/>
        <end position="22"/>
    </location>
</feature>
<evidence type="ECO:0000313" key="4">
    <source>
        <dbReference type="Proteomes" id="UP001168380"/>
    </source>
</evidence>
<keyword evidence="4" id="KW-1185">Reference proteome</keyword>
<comment type="caution">
    <text evidence="3">The sequence shown here is derived from an EMBL/GenBank/DDBJ whole genome shotgun (WGS) entry which is preliminary data.</text>
</comment>
<gene>
    <name evidence="3" type="ORF">QWI16_04110</name>
</gene>
<dbReference type="EMBL" id="JAULRT010000035">
    <property type="protein sequence ID" value="MDO3381344.1"/>
    <property type="molecule type" value="Genomic_DNA"/>
</dbReference>
<dbReference type="RefSeq" id="WP_302711480.1">
    <property type="nucleotide sequence ID" value="NZ_JAULRT010000035.1"/>
</dbReference>
<organism evidence="3 4">
    <name type="scientific">Gilvimarinus algae</name>
    <dbReference type="NCBI Taxonomy" id="3058037"/>
    <lineage>
        <taxon>Bacteria</taxon>
        <taxon>Pseudomonadati</taxon>
        <taxon>Pseudomonadota</taxon>
        <taxon>Gammaproteobacteria</taxon>
        <taxon>Cellvibrionales</taxon>
        <taxon>Cellvibrionaceae</taxon>
        <taxon>Gilvimarinus</taxon>
    </lineage>
</organism>